<sequence>MSEPVTGISREDVVHLAGLARIDLSDAELDHLATELPAILEHVASVQEAAGADVPAMSHPVPVDNVFRDDVVRPSLSPEDALAAAPASDQQRFLVPKILGES</sequence>
<dbReference type="RefSeq" id="WP_119704280.1">
    <property type="nucleotide sequence ID" value="NZ_JBHSOI010000002.1"/>
</dbReference>
<comment type="catalytic activity">
    <reaction evidence="1">
        <text>L-glutamyl-tRNA(Gln) + L-glutamine + ATP + H2O = L-glutaminyl-tRNA(Gln) + L-glutamate + ADP + phosphate + H(+)</text>
        <dbReference type="Rhea" id="RHEA:17521"/>
        <dbReference type="Rhea" id="RHEA-COMP:9681"/>
        <dbReference type="Rhea" id="RHEA-COMP:9684"/>
        <dbReference type="ChEBI" id="CHEBI:15377"/>
        <dbReference type="ChEBI" id="CHEBI:15378"/>
        <dbReference type="ChEBI" id="CHEBI:29985"/>
        <dbReference type="ChEBI" id="CHEBI:30616"/>
        <dbReference type="ChEBI" id="CHEBI:43474"/>
        <dbReference type="ChEBI" id="CHEBI:58359"/>
        <dbReference type="ChEBI" id="CHEBI:78520"/>
        <dbReference type="ChEBI" id="CHEBI:78521"/>
        <dbReference type="ChEBI" id="CHEBI:456216"/>
    </reaction>
</comment>
<keyword evidence="1" id="KW-0436">Ligase</keyword>
<dbReference type="NCBIfam" id="TIGR00135">
    <property type="entry name" value="gatC"/>
    <property type="match status" value="1"/>
</dbReference>
<protein>
    <recommendedName>
        <fullName evidence="1">Aspartyl/glutamyl-tRNA(Asn/Gln) amidotransferase subunit C</fullName>
        <shortName evidence="1">Asp/Glu-ADT subunit C</shortName>
        <ecNumber evidence="1">6.3.5.-</ecNumber>
    </recommendedName>
</protein>
<dbReference type="GO" id="GO:0050566">
    <property type="term" value="F:asparaginyl-tRNA synthase (glutamine-hydrolyzing) activity"/>
    <property type="evidence" value="ECO:0007669"/>
    <property type="project" value="RHEA"/>
</dbReference>
<name>A0A371P2B3_9ACTN</name>
<dbReference type="OrthoDB" id="5295223at2"/>
<reference evidence="2 3" key="1">
    <citation type="submission" date="2018-08" db="EMBL/GenBank/DDBJ databases">
        <title>Aeromicrobium sp. M2KJ-4, whole genome shotgun sequence.</title>
        <authorList>
            <person name="Tuo L."/>
        </authorList>
    </citation>
    <scope>NUCLEOTIDE SEQUENCE [LARGE SCALE GENOMIC DNA]</scope>
    <source>
        <strain evidence="2 3">M2KJ-4</strain>
    </source>
</reference>
<dbReference type="InterPro" id="IPR036113">
    <property type="entry name" value="Asp/Glu-ADT_sf_sub_c"/>
</dbReference>
<keyword evidence="3" id="KW-1185">Reference proteome</keyword>
<comment type="subunit">
    <text evidence="1">Heterotrimer of A, B and C subunits.</text>
</comment>
<dbReference type="SUPFAM" id="SSF141000">
    <property type="entry name" value="Glu-tRNAGln amidotransferase C subunit"/>
    <property type="match status" value="1"/>
</dbReference>
<comment type="function">
    <text evidence="1">Allows the formation of correctly charged Asn-tRNA(Asn) or Gln-tRNA(Gln) through the transamidation of misacylated Asp-tRNA(Asn) or Glu-tRNA(Gln) in organisms which lack either or both of asparaginyl-tRNA or glutaminyl-tRNA synthetases. The reaction takes place in the presence of glutamine and ATP through an activated phospho-Asp-tRNA(Asn) or phospho-Glu-tRNA(Gln).</text>
</comment>
<dbReference type="GO" id="GO:0006412">
    <property type="term" value="P:translation"/>
    <property type="evidence" value="ECO:0007669"/>
    <property type="project" value="UniProtKB-UniRule"/>
</dbReference>
<dbReference type="GO" id="GO:0016740">
    <property type="term" value="F:transferase activity"/>
    <property type="evidence" value="ECO:0007669"/>
    <property type="project" value="UniProtKB-KW"/>
</dbReference>
<dbReference type="GO" id="GO:0006450">
    <property type="term" value="P:regulation of translational fidelity"/>
    <property type="evidence" value="ECO:0007669"/>
    <property type="project" value="InterPro"/>
</dbReference>
<gene>
    <name evidence="1" type="primary">gatC</name>
    <name evidence="2" type="ORF">DX116_10770</name>
</gene>
<proteinExistence type="inferred from homology"/>
<dbReference type="Proteomes" id="UP000265581">
    <property type="component" value="Unassembled WGS sequence"/>
</dbReference>
<dbReference type="HAMAP" id="MF_00122">
    <property type="entry name" value="GatC"/>
    <property type="match status" value="1"/>
</dbReference>
<accession>A0A371P2B3</accession>
<dbReference type="EMBL" id="QUBR01000002">
    <property type="protein sequence ID" value="REK69680.1"/>
    <property type="molecule type" value="Genomic_DNA"/>
</dbReference>
<comment type="caution">
    <text evidence="2">The sequence shown here is derived from an EMBL/GenBank/DDBJ whole genome shotgun (WGS) entry which is preliminary data.</text>
</comment>
<dbReference type="Gene3D" id="1.10.20.60">
    <property type="entry name" value="Glu-tRNAGln amidotransferase C subunit, N-terminal domain"/>
    <property type="match status" value="1"/>
</dbReference>
<keyword evidence="2" id="KW-0808">Transferase</keyword>
<comment type="similarity">
    <text evidence="1">Belongs to the GatC family.</text>
</comment>
<dbReference type="InterPro" id="IPR003837">
    <property type="entry name" value="GatC"/>
</dbReference>
<dbReference type="AlphaFoldDB" id="A0A371P2B3"/>
<organism evidence="2 3">
    <name type="scientific">Aeromicrobium endophyticum</name>
    <dbReference type="NCBI Taxonomy" id="2292704"/>
    <lineage>
        <taxon>Bacteria</taxon>
        <taxon>Bacillati</taxon>
        <taxon>Actinomycetota</taxon>
        <taxon>Actinomycetes</taxon>
        <taxon>Propionibacteriales</taxon>
        <taxon>Nocardioidaceae</taxon>
        <taxon>Aeromicrobium</taxon>
    </lineage>
</organism>
<evidence type="ECO:0000256" key="1">
    <source>
        <dbReference type="HAMAP-Rule" id="MF_00122"/>
    </source>
</evidence>
<dbReference type="EC" id="6.3.5.-" evidence="1"/>
<keyword evidence="1" id="KW-0648">Protein biosynthesis</keyword>
<dbReference type="GO" id="GO:0005524">
    <property type="term" value="F:ATP binding"/>
    <property type="evidence" value="ECO:0007669"/>
    <property type="project" value="UniProtKB-KW"/>
</dbReference>
<dbReference type="Pfam" id="PF02686">
    <property type="entry name" value="GatC"/>
    <property type="match status" value="1"/>
</dbReference>
<evidence type="ECO:0000313" key="3">
    <source>
        <dbReference type="Proteomes" id="UP000265581"/>
    </source>
</evidence>
<keyword evidence="1" id="KW-0547">Nucleotide-binding</keyword>
<keyword evidence="1" id="KW-0067">ATP-binding</keyword>
<comment type="catalytic activity">
    <reaction evidence="1">
        <text>L-aspartyl-tRNA(Asn) + L-glutamine + ATP + H2O = L-asparaginyl-tRNA(Asn) + L-glutamate + ADP + phosphate + 2 H(+)</text>
        <dbReference type="Rhea" id="RHEA:14513"/>
        <dbReference type="Rhea" id="RHEA-COMP:9674"/>
        <dbReference type="Rhea" id="RHEA-COMP:9677"/>
        <dbReference type="ChEBI" id="CHEBI:15377"/>
        <dbReference type="ChEBI" id="CHEBI:15378"/>
        <dbReference type="ChEBI" id="CHEBI:29985"/>
        <dbReference type="ChEBI" id="CHEBI:30616"/>
        <dbReference type="ChEBI" id="CHEBI:43474"/>
        <dbReference type="ChEBI" id="CHEBI:58359"/>
        <dbReference type="ChEBI" id="CHEBI:78515"/>
        <dbReference type="ChEBI" id="CHEBI:78516"/>
        <dbReference type="ChEBI" id="CHEBI:456216"/>
    </reaction>
</comment>
<dbReference type="GO" id="GO:0050567">
    <property type="term" value="F:glutaminyl-tRNA synthase (glutamine-hydrolyzing) activity"/>
    <property type="evidence" value="ECO:0007669"/>
    <property type="project" value="UniProtKB-UniRule"/>
</dbReference>
<evidence type="ECO:0000313" key="2">
    <source>
        <dbReference type="EMBL" id="REK69680.1"/>
    </source>
</evidence>